<dbReference type="EMBL" id="LAZR01001250">
    <property type="protein sequence ID" value="KKN47925.1"/>
    <property type="molecule type" value="Genomic_DNA"/>
</dbReference>
<dbReference type="InterPro" id="IPR023214">
    <property type="entry name" value="HAD_sf"/>
</dbReference>
<evidence type="ECO:0000313" key="1">
    <source>
        <dbReference type="EMBL" id="KKN47925.1"/>
    </source>
</evidence>
<proteinExistence type="predicted"/>
<reference evidence="1" key="1">
    <citation type="journal article" date="2015" name="Nature">
        <title>Complex archaea that bridge the gap between prokaryotes and eukaryotes.</title>
        <authorList>
            <person name="Spang A."/>
            <person name="Saw J.H."/>
            <person name="Jorgensen S.L."/>
            <person name="Zaremba-Niedzwiedzka K."/>
            <person name="Martijn J."/>
            <person name="Lind A.E."/>
            <person name="van Eijk R."/>
            <person name="Schleper C."/>
            <person name="Guy L."/>
            <person name="Ettema T.J."/>
        </authorList>
    </citation>
    <scope>NUCLEOTIDE SEQUENCE</scope>
</reference>
<accession>A0A0F9QUG6</accession>
<dbReference type="AlphaFoldDB" id="A0A0F9QUG6"/>
<dbReference type="InterPro" id="IPR036412">
    <property type="entry name" value="HAD-like_sf"/>
</dbReference>
<dbReference type="SUPFAM" id="SSF56784">
    <property type="entry name" value="HAD-like"/>
    <property type="match status" value="1"/>
</dbReference>
<sequence>MVRLYVSEDGTPETGGHWHWNMDTHGKPRLQVDFHHTITKRCSACPGEDLGDTGANGEVQEGAVEWLTRLRETFWIVIVTGSGSFWDAEQCQTIVDYLDRNGVPYDEIRFDKEPAMYIIDDRSLFHTSWENTGAEIQRRSVGIVETS</sequence>
<organism evidence="1">
    <name type="scientific">marine sediment metagenome</name>
    <dbReference type="NCBI Taxonomy" id="412755"/>
    <lineage>
        <taxon>unclassified sequences</taxon>
        <taxon>metagenomes</taxon>
        <taxon>ecological metagenomes</taxon>
    </lineage>
</organism>
<dbReference type="Gene3D" id="3.40.50.1000">
    <property type="entry name" value="HAD superfamily/HAD-like"/>
    <property type="match status" value="1"/>
</dbReference>
<protein>
    <submittedName>
        <fullName evidence="1">Uncharacterized protein</fullName>
    </submittedName>
</protein>
<name>A0A0F9QUG6_9ZZZZ</name>
<comment type="caution">
    <text evidence="1">The sequence shown here is derived from an EMBL/GenBank/DDBJ whole genome shotgun (WGS) entry which is preliminary data.</text>
</comment>
<gene>
    <name evidence="1" type="ORF">LCGC14_0658240</name>
</gene>